<accession>A0A1H2MQZ5</accession>
<dbReference type="Pfam" id="PF04107">
    <property type="entry name" value="GCS2"/>
    <property type="match status" value="1"/>
</dbReference>
<dbReference type="NCBIfam" id="NF010039">
    <property type="entry name" value="PRK13515.1"/>
    <property type="match status" value="1"/>
</dbReference>
<gene>
    <name evidence="5" type="ORF">SAMN05216202_2214</name>
</gene>
<comment type="function">
    <text evidence="4">ATP-dependent carboxylate-amine ligase which exhibits weak glutamate--cysteine ligase activity.</text>
</comment>
<dbReference type="InterPro" id="IPR006336">
    <property type="entry name" value="GCS2"/>
</dbReference>
<dbReference type="HAMAP" id="MF_01609">
    <property type="entry name" value="Glu_cys_ligase_2"/>
    <property type="match status" value="1"/>
</dbReference>
<keyword evidence="6" id="KW-1185">Reference proteome</keyword>
<dbReference type="RefSeq" id="WP_084376584.1">
    <property type="nucleotide sequence ID" value="NZ_LS483433.1"/>
</dbReference>
<keyword evidence="2 4" id="KW-0547">Nucleotide-binding</keyword>
<evidence type="ECO:0000256" key="3">
    <source>
        <dbReference type="ARBA" id="ARBA00022840"/>
    </source>
</evidence>
<dbReference type="InterPro" id="IPR011793">
    <property type="entry name" value="YbdK"/>
</dbReference>
<dbReference type="GO" id="GO:0005524">
    <property type="term" value="F:ATP binding"/>
    <property type="evidence" value="ECO:0007669"/>
    <property type="project" value="UniProtKB-KW"/>
</dbReference>
<comment type="similarity">
    <text evidence="4">Belongs to the glutamate--cysteine ligase type 2 family. YbdK subfamily.</text>
</comment>
<evidence type="ECO:0000256" key="2">
    <source>
        <dbReference type="ARBA" id="ARBA00022741"/>
    </source>
</evidence>
<dbReference type="InterPro" id="IPR050141">
    <property type="entry name" value="GCL_type2/YbdK_subfam"/>
</dbReference>
<dbReference type="SUPFAM" id="SSF55931">
    <property type="entry name" value="Glutamine synthetase/guanido kinase"/>
    <property type="match status" value="1"/>
</dbReference>
<dbReference type="AlphaFoldDB" id="A0A1H2MQZ5"/>
<dbReference type="GO" id="GO:0042398">
    <property type="term" value="P:modified amino acid biosynthetic process"/>
    <property type="evidence" value="ECO:0007669"/>
    <property type="project" value="InterPro"/>
</dbReference>
<evidence type="ECO:0000313" key="5">
    <source>
        <dbReference type="EMBL" id="SDU95633.1"/>
    </source>
</evidence>
<keyword evidence="3 4" id="KW-0067">ATP-binding</keyword>
<dbReference type="EC" id="6.3.2.2" evidence="4"/>
<reference evidence="6" key="1">
    <citation type="submission" date="2016-10" db="EMBL/GenBank/DDBJ databases">
        <authorList>
            <person name="Varghese N."/>
            <person name="Submissions S."/>
        </authorList>
    </citation>
    <scope>NUCLEOTIDE SEQUENCE [LARGE SCALE GENOMIC DNA]</scope>
    <source>
        <strain evidence="6">LMG 2223</strain>
    </source>
</reference>
<evidence type="ECO:0000313" key="6">
    <source>
        <dbReference type="Proteomes" id="UP000198600"/>
    </source>
</evidence>
<comment type="catalytic activity">
    <reaction evidence="4">
        <text>L-cysteine + L-glutamate + ATP = gamma-L-glutamyl-L-cysteine + ADP + phosphate + H(+)</text>
        <dbReference type="Rhea" id="RHEA:13285"/>
        <dbReference type="ChEBI" id="CHEBI:15378"/>
        <dbReference type="ChEBI" id="CHEBI:29985"/>
        <dbReference type="ChEBI" id="CHEBI:30616"/>
        <dbReference type="ChEBI" id="CHEBI:35235"/>
        <dbReference type="ChEBI" id="CHEBI:43474"/>
        <dbReference type="ChEBI" id="CHEBI:58173"/>
        <dbReference type="ChEBI" id="CHEBI:456216"/>
        <dbReference type="EC" id="6.3.2.2"/>
    </reaction>
</comment>
<dbReference type="STRING" id="46679.SAMN05216202_2214"/>
<dbReference type="NCBIfam" id="TIGR02050">
    <property type="entry name" value="gshA_cyan_rel"/>
    <property type="match status" value="1"/>
</dbReference>
<dbReference type="PANTHER" id="PTHR36510">
    <property type="entry name" value="GLUTAMATE--CYSTEINE LIGASE 2-RELATED"/>
    <property type="match status" value="1"/>
</dbReference>
<dbReference type="Proteomes" id="UP000198600">
    <property type="component" value="Chromosome I"/>
</dbReference>
<dbReference type="EMBL" id="LT629802">
    <property type="protein sequence ID" value="SDU95633.1"/>
    <property type="molecule type" value="Genomic_DNA"/>
</dbReference>
<name>A0A1H2MQZ5_9PSED</name>
<evidence type="ECO:0000256" key="4">
    <source>
        <dbReference type="HAMAP-Rule" id="MF_01609"/>
    </source>
</evidence>
<proteinExistence type="inferred from homology"/>
<dbReference type="GO" id="GO:0004357">
    <property type="term" value="F:glutamate-cysteine ligase activity"/>
    <property type="evidence" value="ECO:0007669"/>
    <property type="project" value="UniProtKB-EC"/>
</dbReference>
<protein>
    <recommendedName>
        <fullName evidence="4">Putative glutamate--cysteine ligase 2</fullName>
        <ecNumber evidence="4">6.3.2.2</ecNumber>
    </recommendedName>
    <alternativeName>
        <fullName evidence="4">Gamma-glutamylcysteine synthetase 2</fullName>
        <shortName evidence="4">GCS 2</shortName>
        <shortName evidence="4">Gamma-GCS 2</shortName>
    </alternativeName>
</protein>
<organism evidence="5 6">
    <name type="scientific">Pseudomonas mucidolens</name>
    <dbReference type="NCBI Taxonomy" id="46679"/>
    <lineage>
        <taxon>Bacteria</taxon>
        <taxon>Pseudomonadati</taxon>
        <taxon>Pseudomonadota</taxon>
        <taxon>Gammaproteobacteria</taxon>
        <taxon>Pseudomonadales</taxon>
        <taxon>Pseudomonadaceae</taxon>
        <taxon>Pseudomonas</taxon>
    </lineage>
</organism>
<dbReference type="Gene3D" id="3.30.590.20">
    <property type="match status" value="1"/>
</dbReference>
<sequence length="371" mass="41247">MDGLQRFGIEEEYFITDLLSRSMVAEPSARVLQACRAAIGEGFAYEMFQGQIEVASPVFDQAAQAVAYLGRVRRDLSQALAEFGLGFICSGTHPLADWQAQRATDQPHAQQLFEDFALVAQRSVLSGLHVHAEIAPGIDRIAVMNELLPWLPMLLALSVSSPLWRGQPSGYCSYRQTACDEWPRMGVPEYLPDERSFQHYLDVLKRSGAVAKDANIWWGCRPSSKYPTLELRMTDACPRLTDALVLAGLFRVMIRHACRLPSPGNQYSLEHHWLFKENRLQARRWGSHGRFVLAPDTAAISLQQWLALAEQRFGETARALGEEGVFAQARQLLHDGTSAERQLRCFAAGTAPAHERSQAVVDLLLAESGAG</sequence>
<dbReference type="InterPro" id="IPR014746">
    <property type="entry name" value="Gln_synth/guanido_kin_cat_dom"/>
</dbReference>
<dbReference type="PANTHER" id="PTHR36510:SF1">
    <property type="entry name" value="GLUTAMATE--CYSTEINE LIGASE 2-RELATED"/>
    <property type="match status" value="1"/>
</dbReference>
<keyword evidence="1 4" id="KW-0436">Ligase</keyword>
<evidence type="ECO:0000256" key="1">
    <source>
        <dbReference type="ARBA" id="ARBA00022598"/>
    </source>
</evidence>